<evidence type="ECO:0000313" key="1">
    <source>
        <dbReference type="EMBL" id="KAJ1522657.1"/>
    </source>
</evidence>
<organism evidence="1 2">
    <name type="scientific">Megalurothrips usitatus</name>
    <name type="common">bean blossom thrips</name>
    <dbReference type="NCBI Taxonomy" id="439358"/>
    <lineage>
        <taxon>Eukaryota</taxon>
        <taxon>Metazoa</taxon>
        <taxon>Ecdysozoa</taxon>
        <taxon>Arthropoda</taxon>
        <taxon>Hexapoda</taxon>
        <taxon>Insecta</taxon>
        <taxon>Pterygota</taxon>
        <taxon>Neoptera</taxon>
        <taxon>Paraneoptera</taxon>
        <taxon>Thysanoptera</taxon>
        <taxon>Terebrantia</taxon>
        <taxon>Thripoidea</taxon>
        <taxon>Thripidae</taxon>
        <taxon>Megalurothrips</taxon>
    </lineage>
</organism>
<proteinExistence type="predicted"/>
<sequence>MEAMDEAVRSATSATVLVTLHESARRSKIVATGATVLATSLEIALRALTIPLATTAIALGTSLEIALRAR</sequence>
<reference evidence="1" key="1">
    <citation type="submission" date="2022-12" db="EMBL/GenBank/DDBJ databases">
        <title>Chromosome-level genome assembly of the bean flower thrips Megalurothrips usitatus.</title>
        <authorList>
            <person name="Ma L."/>
            <person name="Liu Q."/>
            <person name="Li H."/>
            <person name="Cai W."/>
        </authorList>
    </citation>
    <scope>NUCLEOTIDE SEQUENCE</scope>
    <source>
        <strain evidence="1">Cailab_2022a</strain>
    </source>
</reference>
<gene>
    <name evidence="1" type="ORF">ONE63_001823</name>
</gene>
<keyword evidence="2" id="KW-1185">Reference proteome</keyword>
<dbReference type="AlphaFoldDB" id="A0AAV7XDK6"/>
<dbReference type="Proteomes" id="UP001075354">
    <property type="component" value="Chromosome 11"/>
</dbReference>
<accession>A0AAV7XDK6</accession>
<evidence type="ECO:0000313" key="2">
    <source>
        <dbReference type="Proteomes" id="UP001075354"/>
    </source>
</evidence>
<name>A0AAV7XDK6_9NEOP</name>
<dbReference type="EMBL" id="JAPTSV010000011">
    <property type="protein sequence ID" value="KAJ1522657.1"/>
    <property type="molecule type" value="Genomic_DNA"/>
</dbReference>
<protein>
    <submittedName>
        <fullName evidence="1">Uncharacterized protein</fullName>
    </submittedName>
</protein>
<comment type="caution">
    <text evidence="1">The sequence shown here is derived from an EMBL/GenBank/DDBJ whole genome shotgun (WGS) entry which is preliminary data.</text>
</comment>